<comment type="caution">
    <text evidence="1">The sequence shown here is derived from an EMBL/GenBank/DDBJ whole genome shotgun (WGS) entry which is preliminary data.</text>
</comment>
<gene>
    <name evidence="1" type="ORF">CBE85_15290</name>
</gene>
<name>A0A854N5J7_ACIBA</name>
<dbReference type="AlphaFoldDB" id="A0A854N5J7"/>
<evidence type="ECO:0000313" key="1">
    <source>
        <dbReference type="EMBL" id="OWK65612.1"/>
    </source>
</evidence>
<dbReference type="EMBL" id="NGKM01000018">
    <property type="protein sequence ID" value="OWK65612.1"/>
    <property type="molecule type" value="Genomic_DNA"/>
</dbReference>
<dbReference type="Proteomes" id="UP000197394">
    <property type="component" value="Unassembled WGS sequence"/>
</dbReference>
<sequence length="115" mass="13305">MINQLKPTEIIRDEMGCWVHPEFLKYLDDNHADQEWLSQGDWDQLKEHFNIVTTRLYLEGSVSDDQFLEIMDSSDLSKWDPIAPHGFFLIDIGFTEDGAEALFAKEKLIEGAEQS</sequence>
<reference evidence="1 2" key="1">
    <citation type="submission" date="2017-05" db="EMBL/GenBank/DDBJ databases">
        <title>Draft genome sequence of MDR A. baumannii AB360.</title>
        <authorList>
            <person name="Wareham D.W."/>
            <person name="Bean D.C."/>
        </authorList>
    </citation>
    <scope>NUCLEOTIDE SEQUENCE [LARGE SCALE GENOMIC DNA]</scope>
    <source>
        <strain evidence="1 2">AB360</strain>
    </source>
</reference>
<accession>A0A854N5J7</accession>
<organism evidence="1 2">
    <name type="scientific">Acinetobacter baumannii</name>
    <dbReference type="NCBI Taxonomy" id="470"/>
    <lineage>
        <taxon>Bacteria</taxon>
        <taxon>Pseudomonadati</taxon>
        <taxon>Pseudomonadota</taxon>
        <taxon>Gammaproteobacteria</taxon>
        <taxon>Moraxellales</taxon>
        <taxon>Moraxellaceae</taxon>
        <taxon>Acinetobacter</taxon>
        <taxon>Acinetobacter calcoaceticus/baumannii complex</taxon>
    </lineage>
</organism>
<proteinExistence type="predicted"/>
<evidence type="ECO:0000313" key="2">
    <source>
        <dbReference type="Proteomes" id="UP000197394"/>
    </source>
</evidence>
<dbReference type="RefSeq" id="WP_032046289.1">
    <property type="nucleotide sequence ID" value="NZ_AP031585.1"/>
</dbReference>
<protein>
    <submittedName>
        <fullName evidence="1">Uncharacterized protein</fullName>
    </submittedName>
</protein>